<dbReference type="NCBIfam" id="TIGR00229">
    <property type="entry name" value="sensory_box"/>
    <property type="match status" value="1"/>
</dbReference>
<evidence type="ECO:0000256" key="2">
    <source>
        <dbReference type="ARBA" id="ARBA00004429"/>
    </source>
</evidence>
<dbReference type="SMART" id="SM00387">
    <property type="entry name" value="HATPase_c"/>
    <property type="match status" value="1"/>
</dbReference>
<dbReference type="InterPro" id="IPR004358">
    <property type="entry name" value="Sig_transdc_His_kin-like_C"/>
</dbReference>
<evidence type="ECO:0000256" key="3">
    <source>
        <dbReference type="ARBA" id="ARBA00012438"/>
    </source>
</evidence>
<dbReference type="EMBL" id="CP026309">
    <property type="protein sequence ID" value="AUV82407.1"/>
    <property type="molecule type" value="Genomic_DNA"/>
</dbReference>
<sequence length="349" mass="37914">MNGVSLGRHPDFRTLMDHLDGVAIWTASTPEKFEYISAGFEDIWGIPAEAAENDVSLMIDGVHPDDRDEVVASMTRTGEELSADSFEHRVVCPDGTVRWVHARVVPIRDEHGGIAEVVGITTDITEQKRREQELEVLNRILRHDVRNDVNVITGWLTTLEGAVDGADADALARIQAASRHVVELTDLAREYVDVVVSEGEFDLEPVDLVATLETELAVRRRTYPDAEFRVVGDLPRVEVEANELLGSVFRNLLTNAVQHNDKPTPVVEVSAGVDGDTVRVSVADNGPGIPPAQRDRLFGEGERGLDSTGTGMGLYLCREIVAGYGGEVGVGDGDEAGAVFTVELKRSVA</sequence>
<dbReference type="PANTHER" id="PTHR43304">
    <property type="entry name" value="PHYTOCHROME-LIKE PROTEIN CPH1"/>
    <property type="match status" value="1"/>
</dbReference>
<protein>
    <recommendedName>
        <fullName evidence="3">histidine kinase</fullName>
        <ecNumber evidence="3">2.7.13.3</ecNumber>
    </recommendedName>
</protein>
<dbReference type="Proteomes" id="UP000236584">
    <property type="component" value="Chromosome"/>
</dbReference>
<dbReference type="InterPro" id="IPR003594">
    <property type="entry name" value="HATPase_dom"/>
</dbReference>
<accession>A0A2I8VKF3</accession>
<evidence type="ECO:0000256" key="11">
    <source>
        <dbReference type="ARBA" id="ARBA00022777"/>
    </source>
</evidence>
<organism evidence="16 17">
    <name type="scientific">Salinigranum rubrum</name>
    <dbReference type="NCBI Taxonomy" id="755307"/>
    <lineage>
        <taxon>Archaea</taxon>
        <taxon>Methanobacteriati</taxon>
        <taxon>Methanobacteriota</taxon>
        <taxon>Stenosarchaea group</taxon>
        <taxon>Halobacteria</taxon>
        <taxon>Halobacteriales</taxon>
        <taxon>Haloferacaceae</taxon>
        <taxon>Salinigranum</taxon>
    </lineage>
</organism>
<reference evidence="16 17" key="1">
    <citation type="submission" date="2018-01" db="EMBL/GenBank/DDBJ databases">
        <title>Complete genome sequence of Salinigranum rubrum GX10T, an extremely halophilic archaeon isolated from a marine solar saltern.</title>
        <authorList>
            <person name="Han S."/>
        </authorList>
    </citation>
    <scope>NUCLEOTIDE SEQUENCE [LARGE SCALE GENOMIC DNA]</scope>
    <source>
        <strain evidence="16 17">GX10</strain>
    </source>
</reference>
<dbReference type="InterPro" id="IPR000700">
    <property type="entry name" value="PAS-assoc_C"/>
</dbReference>
<dbReference type="SUPFAM" id="SSF55785">
    <property type="entry name" value="PYP-like sensor domain (PAS domain)"/>
    <property type="match status" value="1"/>
</dbReference>
<keyword evidence="17" id="KW-1185">Reference proteome</keyword>
<dbReference type="SUPFAM" id="SSF55874">
    <property type="entry name" value="ATPase domain of HSP90 chaperone/DNA topoisomerase II/histidine kinase"/>
    <property type="match status" value="1"/>
</dbReference>
<dbReference type="InterPro" id="IPR035965">
    <property type="entry name" value="PAS-like_dom_sf"/>
</dbReference>
<keyword evidence="10" id="KW-0547">Nucleotide-binding</keyword>
<evidence type="ECO:0000256" key="10">
    <source>
        <dbReference type="ARBA" id="ARBA00022741"/>
    </source>
</evidence>
<dbReference type="Gene3D" id="3.30.565.10">
    <property type="entry name" value="Histidine kinase-like ATPase, C-terminal domain"/>
    <property type="match status" value="1"/>
</dbReference>
<name>A0A2I8VKF3_9EURY</name>
<dbReference type="InterPro" id="IPR001610">
    <property type="entry name" value="PAC"/>
</dbReference>
<evidence type="ECO:0000256" key="13">
    <source>
        <dbReference type="ARBA" id="ARBA00023136"/>
    </source>
</evidence>
<dbReference type="InterPro" id="IPR052162">
    <property type="entry name" value="Sensor_kinase/Photoreceptor"/>
</dbReference>
<evidence type="ECO:0000256" key="1">
    <source>
        <dbReference type="ARBA" id="ARBA00000085"/>
    </source>
</evidence>
<proteinExistence type="predicted"/>
<dbReference type="OrthoDB" id="3369at2157"/>
<keyword evidence="12" id="KW-1133">Transmembrane helix</keyword>
<evidence type="ECO:0000313" key="17">
    <source>
        <dbReference type="Proteomes" id="UP000236584"/>
    </source>
</evidence>
<feature type="domain" description="PAC" evidence="15">
    <location>
        <begin position="84"/>
        <end position="136"/>
    </location>
</feature>
<evidence type="ECO:0000256" key="5">
    <source>
        <dbReference type="ARBA" id="ARBA00022519"/>
    </source>
</evidence>
<dbReference type="GO" id="GO:0004673">
    <property type="term" value="F:protein histidine kinase activity"/>
    <property type="evidence" value="ECO:0007669"/>
    <property type="project" value="UniProtKB-EC"/>
</dbReference>
<dbReference type="FunFam" id="2.10.70.100:FF:000001">
    <property type="entry name" value="Sensory transduction histidine kinase"/>
    <property type="match status" value="1"/>
</dbReference>
<dbReference type="GO" id="GO:0000166">
    <property type="term" value="F:nucleotide binding"/>
    <property type="evidence" value="ECO:0007669"/>
    <property type="project" value="UniProtKB-KW"/>
</dbReference>
<evidence type="ECO:0000259" key="14">
    <source>
        <dbReference type="PROSITE" id="PS50109"/>
    </source>
</evidence>
<evidence type="ECO:0000256" key="8">
    <source>
        <dbReference type="ARBA" id="ARBA00022692"/>
    </source>
</evidence>
<keyword evidence="5" id="KW-0997">Cell inner membrane</keyword>
<evidence type="ECO:0000259" key="15">
    <source>
        <dbReference type="PROSITE" id="PS50113"/>
    </source>
</evidence>
<evidence type="ECO:0000256" key="7">
    <source>
        <dbReference type="ARBA" id="ARBA00022679"/>
    </source>
</evidence>
<keyword evidence="7" id="KW-0808">Transferase</keyword>
<dbReference type="EC" id="2.7.13.3" evidence="3"/>
<gene>
    <name evidence="16" type="ORF">C2R22_12770</name>
</gene>
<dbReference type="InterPro" id="IPR036890">
    <property type="entry name" value="HATPase_C_sf"/>
</dbReference>
<dbReference type="PROSITE" id="PS50113">
    <property type="entry name" value="PAC"/>
    <property type="match status" value="1"/>
</dbReference>
<dbReference type="SMART" id="SM00086">
    <property type="entry name" value="PAC"/>
    <property type="match status" value="1"/>
</dbReference>
<keyword evidence="11 16" id="KW-0418">Kinase</keyword>
<dbReference type="RefSeq" id="WP_103426096.1">
    <property type="nucleotide sequence ID" value="NZ_CP026309.1"/>
</dbReference>
<comment type="subcellular location">
    <subcellularLocation>
        <location evidence="2">Cell inner membrane</location>
        <topology evidence="2">Multi-pass membrane protein</topology>
    </subcellularLocation>
</comment>
<comment type="catalytic activity">
    <reaction evidence="1">
        <text>ATP + protein L-histidine = ADP + protein N-phospho-L-histidine.</text>
        <dbReference type="EC" id="2.7.13.3"/>
    </reaction>
</comment>
<keyword evidence="8" id="KW-0812">Transmembrane</keyword>
<dbReference type="InterPro" id="IPR013655">
    <property type="entry name" value="PAS_fold_3"/>
</dbReference>
<dbReference type="GeneID" id="35592979"/>
<feature type="domain" description="Histidine kinase" evidence="14">
    <location>
        <begin position="140"/>
        <end position="348"/>
    </location>
</feature>
<evidence type="ECO:0000256" key="12">
    <source>
        <dbReference type="ARBA" id="ARBA00022989"/>
    </source>
</evidence>
<evidence type="ECO:0000256" key="4">
    <source>
        <dbReference type="ARBA" id="ARBA00022475"/>
    </source>
</evidence>
<keyword evidence="13" id="KW-0472">Membrane</keyword>
<dbReference type="Gene3D" id="3.30.450.20">
    <property type="entry name" value="PAS domain"/>
    <property type="match status" value="1"/>
</dbReference>
<dbReference type="AlphaFoldDB" id="A0A2I8VKF3"/>
<dbReference type="PANTHER" id="PTHR43304:SF1">
    <property type="entry name" value="PAC DOMAIN-CONTAINING PROTEIN"/>
    <property type="match status" value="1"/>
</dbReference>
<dbReference type="Pfam" id="PF08447">
    <property type="entry name" value="PAS_3"/>
    <property type="match status" value="1"/>
</dbReference>
<keyword evidence="6" id="KW-0597">Phosphoprotein</keyword>
<keyword evidence="9" id="KW-0677">Repeat</keyword>
<dbReference type="GO" id="GO:0005886">
    <property type="term" value="C:plasma membrane"/>
    <property type="evidence" value="ECO:0007669"/>
    <property type="project" value="UniProtKB-SubCell"/>
</dbReference>
<evidence type="ECO:0000256" key="6">
    <source>
        <dbReference type="ARBA" id="ARBA00022553"/>
    </source>
</evidence>
<dbReference type="InterPro" id="IPR000014">
    <property type="entry name" value="PAS"/>
</dbReference>
<evidence type="ECO:0000256" key="9">
    <source>
        <dbReference type="ARBA" id="ARBA00022737"/>
    </source>
</evidence>
<dbReference type="PRINTS" id="PR00344">
    <property type="entry name" value="BCTRLSENSOR"/>
</dbReference>
<dbReference type="Pfam" id="PF02518">
    <property type="entry name" value="HATPase_c"/>
    <property type="match status" value="1"/>
</dbReference>
<dbReference type="CDD" id="cd00130">
    <property type="entry name" value="PAS"/>
    <property type="match status" value="1"/>
</dbReference>
<keyword evidence="4" id="KW-1003">Cell membrane</keyword>
<dbReference type="InterPro" id="IPR005467">
    <property type="entry name" value="His_kinase_dom"/>
</dbReference>
<dbReference type="PROSITE" id="PS50109">
    <property type="entry name" value="HIS_KIN"/>
    <property type="match status" value="1"/>
</dbReference>
<dbReference type="KEGG" id="srub:C2R22_12770"/>
<dbReference type="CDD" id="cd00075">
    <property type="entry name" value="HATPase"/>
    <property type="match status" value="1"/>
</dbReference>
<evidence type="ECO:0000313" key="16">
    <source>
        <dbReference type="EMBL" id="AUV82407.1"/>
    </source>
</evidence>